<reference evidence="1 2" key="1">
    <citation type="submission" date="2018-05" db="EMBL/GenBank/DDBJ databases">
        <title>Genomic Encyclopedia of Type Strains, Phase IV (KMG-IV): sequencing the most valuable type-strain genomes for metagenomic binning, comparative biology and taxonomic classification.</title>
        <authorList>
            <person name="Goeker M."/>
        </authorList>
    </citation>
    <scope>NUCLEOTIDE SEQUENCE [LARGE SCALE GENOMIC DNA]</scope>
    <source>
        <strain evidence="1 2">DSM 2626</strain>
    </source>
</reference>
<organism evidence="1 2">
    <name type="scientific">Rhizobium loti</name>
    <name type="common">Mesorhizobium loti</name>
    <dbReference type="NCBI Taxonomy" id="381"/>
    <lineage>
        <taxon>Bacteria</taxon>
        <taxon>Pseudomonadati</taxon>
        <taxon>Pseudomonadota</taxon>
        <taxon>Alphaproteobacteria</taxon>
        <taxon>Hyphomicrobiales</taxon>
        <taxon>Phyllobacteriaceae</taxon>
        <taxon>Mesorhizobium</taxon>
    </lineage>
</organism>
<dbReference type="AlphaFoldDB" id="A0A8E2W7Y6"/>
<comment type="caution">
    <text evidence="1">The sequence shown here is derived from an EMBL/GenBank/DDBJ whole genome shotgun (WGS) entry which is preliminary data.</text>
</comment>
<proteinExistence type="predicted"/>
<protein>
    <submittedName>
        <fullName evidence="1">Uncharacterized protein</fullName>
    </submittedName>
</protein>
<evidence type="ECO:0000313" key="1">
    <source>
        <dbReference type="EMBL" id="PWJ86682.1"/>
    </source>
</evidence>
<sequence>MLNALVANQEMIGRDGNRMPALPHDKVVAALKARGVIIG</sequence>
<name>A0A8E2W7Y6_RHILI</name>
<evidence type="ECO:0000313" key="2">
    <source>
        <dbReference type="Proteomes" id="UP000245631"/>
    </source>
</evidence>
<dbReference type="EMBL" id="QGGH01000023">
    <property type="protein sequence ID" value="PWJ86682.1"/>
    <property type="molecule type" value="Genomic_DNA"/>
</dbReference>
<dbReference type="Proteomes" id="UP000245631">
    <property type="component" value="Unassembled WGS sequence"/>
</dbReference>
<accession>A0A8E2W7Y6</accession>
<gene>
    <name evidence="1" type="ORF">C8D77_12345</name>
</gene>